<dbReference type="SUPFAM" id="SSF52218">
    <property type="entry name" value="Flavoproteins"/>
    <property type="match status" value="1"/>
</dbReference>
<dbReference type="AlphaFoldDB" id="A0A2A5RZ99"/>
<evidence type="ECO:0000256" key="1">
    <source>
        <dbReference type="ARBA" id="ARBA00023002"/>
    </source>
</evidence>
<name>A0A2A5RZ99_9LACT</name>
<keyword evidence="1" id="KW-0560">Oxidoreductase</keyword>
<reference evidence="3 4" key="1">
    <citation type="submission" date="2014-12" db="EMBL/GenBank/DDBJ databases">
        <title>Draft genome sequences of 10 type strains of Lactococcus.</title>
        <authorList>
            <person name="Sun Z."/>
            <person name="Zhong Z."/>
            <person name="Liu W."/>
            <person name="Zhang W."/>
            <person name="Zhang H."/>
        </authorList>
    </citation>
    <scope>NUCLEOTIDE SEQUENCE [LARGE SCALE GENOMIC DNA]</scope>
    <source>
        <strain evidence="3 4">DSM 20686</strain>
    </source>
</reference>
<dbReference type="Pfam" id="PF02525">
    <property type="entry name" value="Flavodoxin_2"/>
    <property type="match status" value="1"/>
</dbReference>
<dbReference type="InterPro" id="IPR046980">
    <property type="entry name" value="KefG/KefF"/>
</dbReference>
<proteinExistence type="predicted"/>
<dbReference type="GO" id="GO:0009055">
    <property type="term" value="F:electron transfer activity"/>
    <property type="evidence" value="ECO:0007669"/>
    <property type="project" value="TreeGrafter"/>
</dbReference>
<gene>
    <name evidence="3" type="ORF">RU87_GL001677</name>
</gene>
<dbReference type="PANTHER" id="PTHR47307:SF1">
    <property type="entry name" value="GLUTATHIONE-REGULATED POTASSIUM-EFFLUX SYSTEM ANCILLARY PROTEIN KEFG"/>
    <property type="match status" value="1"/>
</dbReference>
<sequence length="176" mass="19943">MKTLIIMAHPNLSQSRFNRAWQAALLQEDVTCHDLYAAYPDGKIDALKEQDLLKQHDRVVFQFPLYWYSTPPLLKQWQDVVLTRGFAHGSTGTYLHGKSFMLLLSAGSTEADYQPDGRKQHTMTEVLRPLEMTSQLCGMIFEEPFIAYGANEATDATVALSTKQMLKHVVGIHDDK</sequence>
<dbReference type="GO" id="GO:0003955">
    <property type="term" value="F:NAD(P)H dehydrogenase (quinone) activity"/>
    <property type="evidence" value="ECO:0007669"/>
    <property type="project" value="TreeGrafter"/>
</dbReference>
<dbReference type="Proteomes" id="UP000242246">
    <property type="component" value="Unassembled WGS sequence"/>
</dbReference>
<dbReference type="PANTHER" id="PTHR47307">
    <property type="entry name" value="GLUTATHIONE-REGULATED POTASSIUM-EFFLUX SYSTEM ANCILLARY PROTEIN KEFG"/>
    <property type="match status" value="1"/>
</dbReference>
<dbReference type="RefSeq" id="WP_068162996.1">
    <property type="nucleotide sequence ID" value="NZ_JXJX01000008.1"/>
</dbReference>
<dbReference type="GO" id="GO:0010181">
    <property type="term" value="F:FMN binding"/>
    <property type="evidence" value="ECO:0007669"/>
    <property type="project" value="TreeGrafter"/>
</dbReference>
<dbReference type="STRING" id="1348632.GCA_001591745_01191"/>
<evidence type="ECO:0000259" key="2">
    <source>
        <dbReference type="Pfam" id="PF02525"/>
    </source>
</evidence>
<accession>A0A2A5RZ99</accession>
<dbReference type="OrthoDB" id="9798454at2"/>
<feature type="domain" description="Flavodoxin-like fold" evidence="2">
    <location>
        <begin position="1"/>
        <end position="166"/>
    </location>
</feature>
<organism evidence="3 4">
    <name type="scientific">Pseudolactococcus plantarum</name>
    <dbReference type="NCBI Taxonomy" id="1365"/>
    <lineage>
        <taxon>Bacteria</taxon>
        <taxon>Bacillati</taxon>
        <taxon>Bacillota</taxon>
        <taxon>Bacilli</taxon>
        <taxon>Lactobacillales</taxon>
        <taxon>Streptococcaceae</taxon>
        <taxon>Pseudolactococcus</taxon>
    </lineage>
</organism>
<dbReference type="InterPro" id="IPR029039">
    <property type="entry name" value="Flavoprotein-like_sf"/>
</dbReference>
<keyword evidence="4" id="KW-1185">Reference proteome</keyword>
<comment type="caution">
    <text evidence="3">The sequence shown here is derived from an EMBL/GenBank/DDBJ whole genome shotgun (WGS) entry which is preliminary data.</text>
</comment>
<dbReference type="EMBL" id="JXJX01000008">
    <property type="protein sequence ID" value="PCS06468.1"/>
    <property type="molecule type" value="Genomic_DNA"/>
</dbReference>
<evidence type="ECO:0000313" key="3">
    <source>
        <dbReference type="EMBL" id="PCS06468.1"/>
    </source>
</evidence>
<dbReference type="Gene3D" id="3.40.50.360">
    <property type="match status" value="1"/>
</dbReference>
<protein>
    <submittedName>
        <fullName evidence="3">General stress protein</fullName>
    </submittedName>
</protein>
<evidence type="ECO:0000313" key="4">
    <source>
        <dbReference type="Proteomes" id="UP000242246"/>
    </source>
</evidence>
<dbReference type="InterPro" id="IPR003680">
    <property type="entry name" value="Flavodoxin_fold"/>
</dbReference>